<gene>
    <name evidence="4" type="ORF">SGFS_104130</name>
</gene>
<proteinExistence type="predicted"/>
<dbReference type="SUPFAM" id="SSF53933">
    <property type="entry name" value="Microbial ribonucleases"/>
    <property type="match status" value="1"/>
</dbReference>
<dbReference type="EMBL" id="AP018448">
    <property type="protein sequence ID" value="BBC39119.1"/>
    <property type="molecule type" value="Genomic_DNA"/>
</dbReference>
<feature type="region of interest" description="Disordered" evidence="3">
    <location>
        <begin position="226"/>
        <end position="273"/>
    </location>
</feature>
<evidence type="ECO:0000256" key="1">
    <source>
        <dbReference type="ARBA" id="ARBA00022722"/>
    </source>
</evidence>
<feature type="region of interest" description="Disordered" evidence="3">
    <location>
        <begin position="1"/>
        <end position="20"/>
    </location>
</feature>
<reference evidence="4 5" key="1">
    <citation type="journal article" date="2010" name="ChemBioChem">
        <title>Cloning and characterization of the biosynthetic gene cluster of 16-membered macrolide antibiotic FD-891: involvement of a dual functional cytochrome P450 monooxygenase catalyzing epoxidation and hydroxylation.</title>
        <authorList>
            <person name="Kudo F."/>
            <person name="Motegi A."/>
            <person name="Mizoue K."/>
            <person name="Eguchi T."/>
        </authorList>
    </citation>
    <scope>NUCLEOTIDE SEQUENCE [LARGE SCALE GENOMIC DNA]</scope>
    <source>
        <strain evidence="4 5">A-8890</strain>
    </source>
</reference>
<evidence type="ECO:0000256" key="2">
    <source>
        <dbReference type="ARBA" id="ARBA00022801"/>
    </source>
</evidence>
<evidence type="ECO:0000256" key="3">
    <source>
        <dbReference type="SAM" id="MobiDB-lite"/>
    </source>
</evidence>
<dbReference type="InterPro" id="IPR016191">
    <property type="entry name" value="Ribonuclease/ribotoxin"/>
</dbReference>
<evidence type="ECO:0000313" key="4">
    <source>
        <dbReference type="EMBL" id="BBC39119.1"/>
    </source>
</evidence>
<name>A0ABM7FSH4_9ACTN</name>
<keyword evidence="5" id="KW-1185">Reference proteome</keyword>
<dbReference type="RefSeq" id="WP_286259702.1">
    <property type="nucleotide sequence ID" value="NZ_AP018448.1"/>
</dbReference>
<protein>
    <submittedName>
        <fullName evidence="4">Uncharacterized protein</fullName>
    </submittedName>
</protein>
<organism evidence="4 5">
    <name type="scientific">Streptomyces graminofaciens</name>
    <dbReference type="NCBI Taxonomy" id="68212"/>
    <lineage>
        <taxon>Bacteria</taxon>
        <taxon>Bacillati</taxon>
        <taxon>Actinomycetota</taxon>
        <taxon>Actinomycetes</taxon>
        <taxon>Kitasatosporales</taxon>
        <taxon>Streptomycetaceae</taxon>
        <taxon>Streptomyces</taxon>
    </lineage>
</organism>
<keyword evidence="2" id="KW-0378">Hydrolase</keyword>
<keyword evidence="1" id="KW-0540">Nuclease</keyword>
<reference evidence="4 5" key="2">
    <citation type="journal article" date="2023" name="ChemBioChem">
        <title>Acyltransferase Domain Exchange between Two Independent Type I Polyketide Synthases in the Same Producer Strain of Macrolide Antibiotics.</title>
        <authorList>
            <person name="Kudo F."/>
            <person name="Kishikawa K."/>
            <person name="Tsuboi K."/>
            <person name="Kido T."/>
            <person name="Usui T."/>
            <person name="Hashimoto J."/>
            <person name="Shin-Ya K."/>
            <person name="Miyanaga A."/>
            <person name="Eguchi T."/>
        </authorList>
    </citation>
    <scope>NUCLEOTIDE SEQUENCE [LARGE SCALE GENOMIC DNA]</scope>
    <source>
        <strain evidence="4 5">A-8890</strain>
    </source>
</reference>
<sequence length="304" mass="33069">MEMTTPPTGAGRASGTRAHKRRSRWLSGKFLAIFLAVATLLGGGTWFAASQGQQASAAVDDGKTFQFPTEKLDTAIAYWMSRGFPFGRRTDRIDMTDPNDPTNSATNRVGFIMRGGFFLDAASGDLTEFIRNMPGTQEPQLLEYDIDIRPTRGTNRGDERIVRDNVNGFIFYTPNHYTDFHLYQYLEGPNASDVTMPVPAPVCRESGGSITCPNPTAGAADLRVTEETPTAEELADQPAEGPTTPGPDSNDAPVNNPEFEASNSDLLGIAQQRGDNQASEWAVLIAALWKLFLDPSNSSPKTEL</sequence>
<accession>A0ABM7FSH4</accession>
<dbReference type="Proteomes" id="UP001321542">
    <property type="component" value="Chromosome"/>
</dbReference>
<evidence type="ECO:0000313" key="5">
    <source>
        <dbReference type="Proteomes" id="UP001321542"/>
    </source>
</evidence>
<dbReference type="Gene3D" id="3.10.450.30">
    <property type="entry name" value="Microbial ribonucleases"/>
    <property type="match status" value="1"/>
</dbReference>